<dbReference type="FunFam" id="3.90.550.10:FF:000135">
    <property type="entry name" value="Cellulose synthase-like protein G3"/>
    <property type="match status" value="1"/>
</dbReference>
<feature type="active site" evidence="8">
    <location>
        <position position="392"/>
    </location>
</feature>
<dbReference type="Proteomes" id="UP001237642">
    <property type="component" value="Unassembled WGS sequence"/>
</dbReference>
<evidence type="ECO:0000256" key="2">
    <source>
        <dbReference type="ARBA" id="ARBA00022676"/>
    </source>
</evidence>
<keyword evidence="6 11" id="KW-0472">Membrane</keyword>
<feature type="binding site" evidence="10">
    <location>
        <position position="226"/>
    </location>
    <ligand>
        <name>Mn(2+)</name>
        <dbReference type="ChEBI" id="CHEBI:29035"/>
    </ligand>
</feature>
<reference evidence="12" key="2">
    <citation type="submission" date="2023-05" db="EMBL/GenBank/DDBJ databases">
        <authorList>
            <person name="Schelkunov M.I."/>
        </authorList>
    </citation>
    <scope>NUCLEOTIDE SEQUENCE</scope>
    <source>
        <strain evidence="12">Hsosn_3</strain>
        <tissue evidence="12">Leaf</tissue>
    </source>
</reference>
<dbReference type="GO" id="GO:0030244">
    <property type="term" value="P:cellulose biosynthetic process"/>
    <property type="evidence" value="ECO:0007669"/>
    <property type="project" value="InterPro"/>
</dbReference>
<dbReference type="Pfam" id="PF03552">
    <property type="entry name" value="Cellulose_synt"/>
    <property type="match status" value="2"/>
</dbReference>
<feature type="transmembrane region" description="Helical" evidence="11">
    <location>
        <begin position="593"/>
        <end position="613"/>
    </location>
</feature>
<dbReference type="GO" id="GO:0016020">
    <property type="term" value="C:membrane"/>
    <property type="evidence" value="ECO:0007669"/>
    <property type="project" value="InterPro"/>
</dbReference>
<feature type="binding site" evidence="10">
    <location>
        <position position="250"/>
    </location>
    <ligand>
        <name>Mn(2+)</name>
        <dbReference type="ChEBI" id="CHEBI:29035"/>
    </ligand>
</feature>
<feature type="binding site" evidence="9">
    <location>
        <position position="58"/>
    </location>
    <ligand>
        <name>UDP-alpha-D-glucose</name>
        <dbReference type="ChEBI" id="CHEBI:58885"/>
    </ligand>
</feature>
<dbReference type="GO" id="GO:0012505">
    <property type="term" value="C:endomembrane system"/>
    <property type="evidence" value="ECO:0007669"/>
    <property type="project" value="UniProtKB-SubCell"/>
</dbReference>
<evidence type="ECO:0000256" key="7">
    <source>
        <dbReference type="ARBA" id="ARBA00023316"/>
    </source>
</evidence>
<evidence type="ECO:0000256" key="3">
    <source>
        <dbReference type="ARBA" id="ARBA00022679"/>
    </source>
</evidence>
<dbReference type="EMBL" id="JAUIZM010000002">
    <property type="protein sequence ID" value="KAK1396585.1"/>
    <property type="molecule type" value="Genomic_DNA"/>
</dbReference>
<evidence type="ECO:0000313" key="13">
    <source>
        <dbReference type="Proteomes" id="UP001237642"/>
    </source>
</evidence>
<dbReference type="PANTHER" id="PTHR13301">
    <property type="entry name" value="X-BOX TRANSCRIPTION FACTOR-RELATED"/>
    <property type="match status" value="1"/>
</dbReference>
<accession>A0AAD8N010</accession>
<keyword evidence="7" id="KW-0961">Cell wall biogenesis/degradation</keyword>
<dbReference type="SUPFAM" id="SSF53448">
    <property type="entry name" value="Nucleotide-diphospho-sugar transferases"/>
    <property type="match status" value="1"/>
</dbReference>
<evidence type="ECO:0000256" key="8">
    <source>
        <dbReference type="PIRSR" id="PIRSR605150-1"/>
    </source>
</evidence>
<feature type="transmembrane region" description="Helical" evidence="11">
    <location>
        <begin position="655"/>
        <end position="674"/>
    </location>
</feature>
<evidence type="ECO:0000256" key="4">
    <source>
        <dbReference type="ARBA" id="ARBA00022692"/>
    </source>
</evidence>
<dbReference type="InterPro" id="IPR029044">
    <property type="entry name" value="Nucleotide-diphossugar_trans"/>
</dbReference>
<proteinExistence type="predicted"/>
<gene>
    <name evidence="12" type="ORF">POM88_006448</name>
</gene>
<dbReference type="InterPro" id="IPR005150">
    <property type="entry name" value="Cellulose_synth"/>
</dbReference>
<keyword evidence="4 11" id="KW-0812">Transmembrane</keyword>
<keyword evidence="3" id="KW-0808">Transferase</keyword>
<feature type="transmembrane region" description="Helical" evidence="11">
    <location>
        <begin position="503"/>
        <end position="523"/>
    </location>
</feature>
<evidence type="ECO:0000256" key="6">
    <source>
        <dbReference type="ARBA" id="ARBA00023136"/>
    </source>
</evidence>
<evidence type="ECO:0000256" key="10">
    <source>
        <dbReference type="PIRSR" id="PIRSR605150-3"/>
    </source>
</evidence>
<evidence type="ECO:0000256" key="1">
    <source>
        <dbReference type="ARBA" id="ARBA00004127"/>
    </source>
</evidence>
<protein>
    <submittedName>
        <fullName evidence="12">Cellulose synthase-like protein G3</fullName>
    </submittedName>
</protein>
<feature type="binding site" evidence="9">
    <location>
        <position position="57"/>
    </location>
    <ligand>
        <name>UDP-alpha-D-glucose</name>
        <dbReference type="ChEBI" id="CHEBI:58885"/>
    </ligand>
</feature>
<dbReference type="AlphaFoldDB" id="A0AAD8N010"/>
<feature type="binding site" evidence="9">
    <location>
        <position position="87"/>
    </location>
    <ligand>
        <name>UDP-alpha-D-glucose</name>
        <dbReference type="ChEBI" id="CHEBI:58885"/>
    </ligand>
</feature>
<comment type="subcellular location">
    <subcellularLocation>
        <location evidence="1">Endomembrane system</location>
        <topology evidence="1">Multi-pass membrane protein</topology>
    </subcellularLocation>
</comment>
<dbReference type="GO" id="GO:0016760">
    <property type="term" value="F:cellulose synthase (UDP-forming) activity"/>
    <property type="evidence" value="ECO:0007669"/>
    <property type="project" value="InterPro"/>
</dbReference>
<feature type="transmembrane region" description="Helical" evidence="11">
    <location>
        <begin position="625"/>
        <end position="643"/>
    </location>
</feature>
<feature type="transmembrane region" description="Helical" evidence="11">
    <location>
        <begin position="464"/>
        <end position="483"/>
    </location>
</feature>
<reference evidence="12" key="1">
    <citation type="submission" date="2023-02" db="EMBL/GenBank/DDBJ databases">
        <title>Genome of toxic invasive species Heracleum sosnowskyi carries increased number of genes despite the absence of recent whole-genome duplications.</title>
        <authorList>
            <person name="Schelkunov M."/>
            <person name="Shtratnikova V."/>
            <person name="Makarenko M."/>
            <person name="Klepikova A."/>
            <person name="Omelchenko D."/>
            <person name="Novikova G."/>
            <person name="Obukhova E."/>
            <person name="Bogdanov V."/>
            <person name="Penin A."/>
            <person name="Logacheva M."/>
        </authorList>
    </citation>
    <scope>NUCLEOTIDE SEQUENCE</scope>
    <source>
        <strain evidence="12">Hsosn_3</strain>
        <tissue evidence="12">Leaf</tissue>
    </source>
</reference>
<sequence>MIFQLSSSTIIRGRGVVKLDIILLLVKEIVDQANKISHVIIEVGIYQWRSLLGSSYKEPPMDVVNAALYVMAYDYPKEKLSVYVSDDGGSQLTLFALMEAAKFAKHWLPFCRLNNLVVRSPEAYFKSLLPSDSPRNIHNIKALYESMKTRVENVVIKGSVDHSTDDNELDMIAFSKWTEGFTSQDHPSVIQVLLKSGIDKDDSDNQMPNLIYVSREKRKATPHHFKGGALNTLIRVSAIMTNAPLVLTIDCDVYSNDPQTPLRVLCYMLDPCVDPNLAFVQFPQRFNGINQNDVYSAEFKNWTEIDAVGLDGILGPNYMGTGCFFRRRAFFGSPSSIVQPECPQLRPDHVPCSSSRAEDVLALALDVSHSSYEASTEWGSQMGFIYGSLVEDYYTSFLLHCKGWRSIYCNPNRPAFLGNAPINLHDFLTMLKRYSIGLLDMAFCKTSPITFGVQSMNLLQALGYTHYSFWPIWCIPITIYALLPQIALINSLPIFPKVSDPWFMVYAFLFVGSYVQDFMEYILNGGTYAKWWNNQRMWMIRGISSFPFAVVEYTLGCFGLSAPGYSVTSKVVDVKQNQRYDCGMFEFGVASPLFFPVTTIAIINLVAFSSGVVQIWRNANAYEDVLVQMFIAGFVVLNSWPIYDAIIFRADTGKMPVKVSLISVALACIVYLSVA</sequence>
<evidence type="ECO:0000256" key="11">
    <source>
        <dbReference type="SAM" id="Phobius"/>
    </source>
</evidence>
<comment type="caution">
    <text evidence="12">The sequence shown here is derived from an EMBL/GenBank/DDBJ whole genome shotgun (WGS) entry which is preliminary data.</text>
</comment>
<evidence type="ECO:0000313" key="12">
    <source>
        <dbReference type="EMBL" id="KAK1396585.1"/>
    </source>
</evidence>
<name>A0AAD8N010_9APIA</name>
<dbReference type="Gene3D" id="3.90.550.10">
    <property type="entry name" value="Spore Coat Polysaccharide Biosynthesis Protein SpsA, Chain A"/>
    <property type="match status" value="1"/>
</dbReference>
<dbReference type="GO" id="GO:0071555">
    <property type="term" value="P:cell wall organization"/>
    <property type="evidence" value="ECO:0007669"/>
    <property type="project" value="UniProtKB-KW"/>
</dbReference>
<organism evidence="12 13">
    <name type="scientific">Heracleum sosnowskyi</name>
    <dbReference type="NCBI Taxonomy" id="360622"/>
    <lineage>
        <taxon>Eukaryota</taxon>
        <taxon>Viridiplantae</taxon>
        <taxon>Streptophyta</taxon>
        <taxon>Embryophyta</taxon>
        <taxon>Tracheophyta</taxon>
        <taxon>Spermatophyta</taxon>
        <taxon>Magnoliopsida</taxon>
        <taxon>eudicotyledons</taxon>
        <taxon>Gunneridae</taxon>
        <taxon>Pentapetalae</taxon>
        <taxon>asterids</taxon>
        <taxon>campanulids</taxon>
        <taxon>Apiales</taxon>
        <taxon>Apiaceae</taxon>
        <taxon>Apioideae</taxon>
        <taxon>apioid superclade</taxon>
        <taxon>Tordylieae</taxon>
        <taxon>Tordyliinae</taxon>
        <taxon>Heracleum</taxon>
    </lineage>
</organism>
<keyword evidence="13" id="KW-1185">Reference proteome</keyword>
<evidence type="ECO:0000256" key="5">
    <source>
        <dbReference type="ARBA" id="ARBA00022989"/>
    </source>
</evidence>
<keyword evidence="2" id="KW-0328">Glycosyltransferase</keyword>
<feature type="transmembrane region" description="Helical" evidence="11">
    <location>
        <begin position="543"/>
        <end position="562"/>
    </location>
</feature>
<evidence type="ECO:0000256" key="9">
    <source>
        <dbReference type="PIRSR" id="PIRSR605150-2"/>
    </source>
</evidence>
<feature type="active site" evidence="8">
    <location>
        <position position="87"/>
    </location>
</feature>
<keyword evidence="5 11" id="KW-1133">Transmembrane helix</keyword>